<evidence type="ECO:0000313" key="3">
    <source>
        <dbReference type="Proteomes" id="UP000239687"/>
    </source>
</evidence>
<dbReference type="SUPFAM" id="SSF51306">
    <property type="entry name" value="LexA/Signal peptidase"/>
    <property type="match status" value="1"/>
</dbReference>
<sequence length="221" mass="24609">MDKWIELVKAKMSELKVTQEILAERIGMSQGGVGHWLNKRRQPGIGEMNRVLRALGMDYLEVAMVIREPLPSEDEEISLTQKYNPYFRYPVSDWRQTGEVRDGELSTYGTSLAVGKPRFELSDYHAQGAAFWLVVVGDAMTAPTGPSIAEGMLILVDPAIVPEPGKLVIAQWPGSAEAVFRKLIEEGGQRYLVPLNPTYPKALYTEECRIIGVVVQATAKF</sequence>
<dbReference type="InterPro" id="IPR010982">
    <property type="entry name" value="Lambda_DNA-bd_dom_sf"/>
</dbReference>
<evidence type="ECO:0000313" key="2">
    <source>
        <dbReference type="EMBL" id="PQP02572.1"/>
    </source>
</evidence>
<dbReference type="Gene3D" id="2.10.109.10">
    <property type="entry name" value="Umud Fragment, subunit A"/>
    <property type="match status" value="1"/>
</dbReference>
<organism evidence="2 3">
    <name type="scientific">Pseudomonas frederiksbergensis</name>
    <dbReference type="NCBI Taxonomy" id="104087"/>
    <lineage>
        <taxon>Bacteria</taxon>
        <taxon>Pseudomonadati</taxon>
        <taxon>Pseudomonadota</taxon>
        <taxon>Gammaproteobacteria</taxon>
        <taxon>Pseudomonadales</taxon>
        <taxon>Pseudomonadaceae</taxon>
        <taxon>Pseudomonas</taxon>
    </lineage>
</organism>
<dbReference type="Pfam" id="PF00717">
    <property type="entry name" value="Peptidase_S24"/>
    <property type="match status" value="1"/>
</dbReference>
<evidence type="ECO:0000259" key="1">
    <source>
        <dbReference type="PROSITE" id="PS50943"/>
    </source>
</evidence>
<dbReference type="CDD" id="cd00093">
    <property type="entry name" value="HTH_XRE"/>
    <property type="match status" value="1"/>
</dbReference>
<dbReference type="InterPro" id="IPR001387">
    <property type="entry name" value="Cro/C1-type_HTH"/>
</dbReference>
<dbReference type="GO" id="GO:0003677">
    <property type="term" value="F:DNA binding"/>
    <property type="evidence" value="ECO:0007669"/>
    <property type="project" value="InterPro"/>
</dbReference>
<dbReference type="InterPro" id="IPR039418">
    <property type="entry name" value="LexA-like"/>
</dbReference>
<dbReference type="Gene3D" id="1.10.260.40">
    <property type="entry name" value="lambda repressor-like DNA-binding domains"/>
    <property type="match status" value="1"/>
</dbReference>
<accession>A0A2S8HK41</accession>
<name>A0A2S8HK41_9PSED</name>
<dbReference type="Proteomes" id="UP000239687">
    <property type="component" value="Unassembled WGS sequence"/>
</dbReference>
<dbReference type="PROSITE" id="PS50943">
    <property type="entry name" value="HTH_CROC1"/>
    <property type="match status" value="1"/>
</dbReference>
<feature type="domain" description="HTH cro/C1-type" evidence="1">
    <location>
        <begin position="8"/>
        <end position="62"/>
    </location>
</feature>
<dbReference type="SUPFAM" id="SSF47413">
    <property type="entry name" value="lambda repressor-like DNA-binding domains"/>
    <property type="match status" value="1"/>
</dbReference>
<dbReference type="InterPro" id="IPR050077">
    <property type="entry name" value="LexA_repressor"/>
</dbReference>
<dbReference type="RefSeq" id="WP_105344012.1">
    <property type="nucleotide sequence ID" value="NZ_PUIN01000010.1"/>
</dbReference>
<proteinExistence type="predicted"/>
<reference evidence="2 3" key="1">
    <citation type="submission" date="2018-02" db="EMBL/GenBank/DDBJ databases">
        <title>Draft genome sequencing of Pseudomonas frederiksbergensis 11-D3.</title>
        <authorList>
            <person name="Zheng B.-X."/>
        </authorList>
    </citation>
    <scope>NUCLEOTIDE SEQUENCE [LARGE SCALE GENOMIC DNA]</scope>
    <source>
        <strain evidence="2 3">11-D3</strain>
    </source>
</reference>
<dbReference type="PANTHER" id="PTHR33516">
    <property type="entry name" value="LEXA REPRESSOR"/>
    <property type="match status" value="1"/>
</dbReference>
<dbReference type="SMART" id="SM00530">
    <property type="entry name" value="HTH_XRE"/>
    <property type="match status" value="1"/>
</dbReference>
<dbReference type="InterPro" id="IPR015927">
    <property type="entry name" value="Peptidase_S24_S26A/B/C"/>
</dbReference>
<gene>
    <name evidence="2" type="ORF">C5612_18425</name>
</gene>
<dbReference type="Pfam" id="PF01381">
    <property type="entry name" value="HTH_3"/>
    <property type="match status" value="1"/>
</dbReference>
<comment type="caution">
    <text evidence="2">The sequence shown here is derived from an EMBL/GenBank/DDBJ whole genome shotgun (WGS) entry which is preliminary data.</text>
</comment>
<dbReference type="AlphaFoldDB" id="A0A2S8HK41"/>
<protein>
    <submittedName>
        <fullName evidence="2">Cro/Cl family transcriptional regulator</fullName>
    </submittedName>
</protein>
<dbReference type="PANTHER" id="PTHR33516:SF2">
    <property type="entry name" value="LEXA REPRESSOR-RELATED"/>
    <property type="match status" value="1"/>
</dbReference>
<dbReference type="CDD" id="cd06529">
    <property type="entry name" value="S24_LexA-like"/>
    <property type="match status" value="1"/>
</dbReference>
<dbReference type="InterPro" id="IPR036286">
    <property type="entry name" value="LexA/Signal_pep-like_sf"/>
</dbReference>
<dbReference type="EMBL" id="PUIN01000010">
    <property type="protein sequence ID" value="PQP02572.1"/>
    <property type="molecule type" value="Genomic_DNA"/>
</dbReference>